<dbReference type="Pfam" id="PF13460">
    <property type="entry name" value="NAD_binding_10"/>
    <property type="match status" value="1"/>
</dbReference>
<dbReference type="EMBL" id="JAVRRJ010000001">
    <property type="protein sequence ID" value="KAK5090693.1"/>
    <property type="molecule type" value="Genomic_DNA"/>
</dbReference>
<accession>A0AAN7YJQ8</accession>
<proteinExistence type="predicted"/>
<gene>
    <name evidence="2" type="ORF">LTR05_000868</name>
</gene>
<dbReference type="InterPro" id="IPR052718">
    <property type="entry name" value="NmrA-type_oxidoreductase"/>
</dbReference>
<keyword evidence="3" id="KW-1185">Reference proteome</keyword>
<dbReference type="InterPro" id="IPR016040">
    <property type="entry name" value="NAD(P)-bd_dom"/>
</dbReference>
<dbReference type="AlphaFoldDB" id="A0AAN7YJQ8"/>
<protein>
    <recommendedName>
        <fullName evidence="1">NAD(P)-binding domain-containing protein</fullName>
    </recommendedName>
</protein>
<feature type="domain" description="NAD(P)-binding" evidence="1">
    <location>
        <begin position="7"/>
        <end position="151"/>
    </location>
</feature>
<organism evidence="2 3">
    <name type="scientific">Lithohypha guttulata</name>
    <dbReference type="NCBI Taxonomy" id="1690604"/>
    <lineage>
        <taxon>Eukaryota</taxon>
        <taxon>Fungi</taxon>
        <taxon>Dikarya</taxon>
        <taxon>Ascomycota</taxon>
        <taxon>Pezizomycotina</taxon>
        <taxon>Eurotiomycetes</taxon>
        <taxon>Chaetothyriomycetidae</taxon>
        <taxon>Chaetothyriales</taxon>
        <taxon>Trichomeriaceae</taxon>
        <taxon>Lithohypha</taxon>
    </lineage>
</organism>
<evidence type="ECO:0000313" key="2">
    <source>
        <dbReference type="EMBL" id="KAK5090693.1"/>
    </source>
</evidence>
<name>A0AAN7YJQ8_9EURO</name>
<dbReference type="Proteomes" id="UP001309876">
    <property type="component" value="Unassembled WGS sequence"/>
</dbReference>
<dbReference type="PANTHER" id="PTHR47129:SF1">
    <property type="entry name" value="NMRA-LIKE DOMAIN-CONTAINING PROTEIN"/>
    <property type="match status" value="1"/>
</dbReference>
<dbReference type="Gene3D" id="3.90.25.10">
    <property type="entry name" value="UDP-galactose 4-epimerase, domain 1"/>
    <property type="match status" value="1"/>
</dbReference>
<evidence type="ECO:0000259" key="1">
    <source>
        <dbReference type="Pfam" id="PF13460"/>
    </source>
</evidence>
<dbReference type="InterPro" id="IPR036291">
    <property type="entry name" value="NAD(P)-bd_dom_sf"/>
</dbReference>
<reference evidence="2 3" key="1">
    <citation type="submission" date="2023-08" db="EMBL/GenBank/DDBJ databases">
        <title>Black Yeasts Isolated from many extreme environments.</title>
        <authorList>
            <person name="Coleine C."/>
            <person name="Stajich J.E."/>
            <person name="Selbmann L."/>
        </authorList>
    </citation>
    <scope>NUCLEOTIDE SEQUENCE [LARGE SCALE GENOMIC DNA]</scope>
    <source>
        <strain evidence="2 3">CCFEE 5910</strain>
    </source>
</reference>
<dbReference type="PANTHER" id="PTHR47129">
    <property type="entry name" value="QUINONE OXIDOREDUCTASE 2"/>
    <property type="match status" value="1"/>
</dbReference>
<dbReference type="SUPFAM" id="SSF51735">
    <property type="entry name" value="NAD(P)-binding Rossmann-fold domains"/>
    <property type="match status" value="1"/>
</dbReference>
<dbReference type="Gene3D" id="3.40.50.720">
    <property type="entry name" value="NAD(P)-binding Rossmann-like Domain"/>
    <property type="match status" value="1"/>
</dbReference>
<comment type="caution">
    <text evidence="2">The sequence shown here is derived from an EMBL/GenBank/DDBJ whole genome shotgun (WGS) entry which is preliminary data.</text>
</comment>
<evidence type="ECO:0000313" key="3">
    <source>
        <dbReference type="Proteomes" id="UP001309876"/>
    </source>
</evidence>
<sequence length="318" mass="35090">MKVLLTGTSGNLGSRVLQSILEHDLIPTSDLIISTTSPNKVSTLAKQKNIPIVQGDLTQPEQLQRSYADSGADILFLVSYPSPSVERWLHHKTAIEAAKASGCIKLIIYTSLMFGGKTGMQSVAGVQQAHIKTVEYLADSGMDYVVLRQGIYVESWWLYAGFQPYPIPKDNSDDIVFVIPEDGPVAWVTWDDLGEGTAKILAKLAKGDREYVGKTLNLTGSRATTITHVAQLLEESSGRKVEVKIVGKEAAKKFHLKDGKREEWLVESWVGWFDGLKNGECEVVDPLLGQILGRSPRGIEECARELFLPQEAQTKAWH</sequence>